<accession>A0A9D2F7U6</accession>
<feature type="transmembrane region" description="Helical" evidence="1">
    <location>
        <begin position="89"/>
        <end position="111"/>
    </location>
</feature>
<dbReference type="Pfam" id="PF06912">
    <property type="entry name" value="DUF1275"/>
    <property type="match status" value="1"/>
</dbReference>
<evidence type="ECO:0000313" key="2">
    <source>
        <dbReference type="EMBL" id="HIZ53557.1"/>
    </source>
</evidence>
<feature type="transmembrane region" description="Helical" evidence="1">
    <location>
        <begin position="172"/>
        <end position="190"/>
    </location>
</feature>
<protein>
    <submittedName>
        <fullName evidence="2">DUF1275 domain-containing protein</fullName>
    </submittedName>
</protein>
<keyword evidence="1" id="KW-1133">Transmembrane helix</keyword>
<proteinExistence type="predicted"/>
<feature type="transmembrane region" description="Helical" evidence="1">
    <location>
        <begin position="196"/>
        <end position="218"/>
    </location>
</feature>
<evidence type="ECO:0000313" key="3">
    <source>
        <dbReference type="Proteomes" id="UP000824063"/>
    </source>
</evidence>
<keyword evidence="1" id="KW-0472">Membrane</keyword>
<comment type="caution">
    <text evidence="2">The sequence shown here is derived from an EMBL/GenBank/DDBJ whole genome shotgun (WGS) entry which is preliminary data.</text>
</comment>
<sequence>MKATEPYYRRKIILALFLSGLSGFIDILGLFSIGGMFLSFMSGNSTRFAFYLADGHFKQAFPYLLIISGFVFGAFLGDQLKSHFPNYKLISILSVETLLILSSYIMLHFTFPGEWTHLPLTIAMGLQNAIQIEVGDKIVGRTFFSGVLHSLGASLSQLLQKKTSWKSPALDLLIWIVAVSGAFLAGILQPDIPTKTLLGGVSIILLLLIFFIIIFRSVEKKNFITLR</sequence>
<evidence type="ECO:0000256" key="1">
    <source>
        <dbReference type="SAM" id="Phobius"/>
    </source>
</evidence>
<organism evidence="2 3">
    <name type="scientific">Candidatus Enterococcus avicola</name>
    <dbReference type="NCBI Taxonomy" id="2838561"/>
    <lineage>
        <taxon>Bacteria</taxon>
        <taxon>Bacillati</taxon>
        <taxon>Bacillota</taxon>
        <taxon>Bacilli</taxon>
        <taxon>Lactobacillales</taxon>
        <taxon>Enterococcaceae</taxon>
        <taxon>Enterococcus</taxon>
    </lineage>
</organism>
<dbReference type="PANTHER" id="PTHR37314:SF4">
    <property type="entry name" value="UPF0700 TRANSMEMBRANE PROTEIN YOAK"/>
    <property type="match status" value="1"/>
</dbReference>
<name>A0A9D2F7U6_9ENTE</name>
<dbReference type="PANTHER" id="PTHR37314">
    <property type="entry name" value="SLR0142 PROTEIN"/>
    <property type="match status" value="1"/>
</dbReference>
<reference evidence="2" key="2">
    <citation type="submission" date="2021-04" db="EMBL/GenBank/DDBJ databases">
        <authorList>
            <person name="Gilroy R."/>
        </authorList>
    </citation>
    <scope>NUCLEOTIDE SEQUENCE</scope>
    <source>
        <strain evidence="2">CHK172-16539</strain>
    </source>
</reference>
<dbReference type="InterPro" id="IPR010699">
    <property type="entry name" value="DUF1275"/>
</dbReference>
<feature type="transmembrane region" description="Helical" evidence="1">
    <location>
        <begin position="12"/>
        <end position="40"/>
    </location>
</feature>
<reference evidence="2" key="1">
    <citation type="journal article" date="2021" name="PeerJ">
        <title>Extensive microbial diversity within the chicken gut microbiome revealed by metagenomics and culture.</title>
        <authorList>
            <person name="Gilroy R."/>
            <person name="Ravi A."/>
            <person name="Getino M."/>
            <person name="Pursley I."/>
            <person name="Horton D.L."/>
            <person name="Alikhan N.F."/>
            <person name="Baker D."/>
            <person name="Gharbi K."/>
            <person name="Hall N."/>
            <person name="Watson M."/>
            <person name="Adriaenssens E.M."/>
            <person name="Foster-Nyarko E."/>
            <person name="Jarju S."/>
            <person name="Secka A."/>
            <person name="Antonio M."/>
            <person name="Oren A."/>
            <person name="Chaudhuri R.R."/>
            <person name="La Ragione R."/>
            <person name="Hildebrand F."/>
            <person name="Pallen M.J."/>
        </authorList>
    </citation>
    <scope>NUCLEOTIDE SEQUENCE</scope>
    <source>
        <strain evidence="2">CHK172-16539</strain>
    </source>
</reference>
<gene>
    <name evidence="2" type="ORF">IAA20_06415</name>
</gene>
<dbReference type="AlphaFoldDB" id="A0A9D2F7U6"/>
<dbReference type="Proteomes" id="UP000824063">
    <property type="component" value="Unassembled WGS sequence"/>
</dbReference>
<dbReference type="EMBL" id="DXBN01000142">
    <property type="protein sequence ID" value="HIZ53557.1"/>
    <property type="molecule type" value="Genomic_DNA"/>
</dbReference>
<keyword evidence="1" id="KW-0812">Transmembrane</keyword>
<feature type="transmembrane region" description="Helical" evidence="1">
    <location>
        <begin position="60"/>
        <end position="77"/>
    </location>
</feature>